<dbReference type="Gene3D" id="2.130.10.10">
    <property type="entry name" value="YVTN repeat-like/Quinoprotein amine dehydrogenase"/>
    <property type="match status" value="3"/>
</dbReference>
<evidence type="ECO:0000256" key="1">
    <source>
        <dbReference type="ARBA" id="ARBA00022729"/>
    </source>
</evidence>
<accession>A0ABT4S206</accession>
<dbReference type="Gene3D" id="2.60.120.260">
    <property type="entry name" value="Galactose-binding domain-like"/>
    <property type="match status" value="1"/>
</dbReference>
<dbReference type="RefSeq" id="WP_270005582.1">
    <property type="nucleotide sequence ID" value="NZ_JAPFGC010000002.1"/>
</dbReference>
<feature type="chain" id="PRO_5045525457" evidence="3">
    <location>
        <begin position="19"/>
        <end position="1144"/>
    </location>
</feature>
<protein>
    <submittedName>
        <fullName evidence="5">T9SS type A sorting domain-containing protein</fullName>
    </submittedName>
</protein>
<gene>
    <name evidence="5" type="ORF">OOZ35_09830</name>
</gene>
<keyword evidence="6" id="KW-1185">Reference proteome</keyword>
<feature type="region of interest" description="Disordered" evidence="2">
    <location>
        <begin position="104"/>
        <end position="135"/>
    </location>
</feature>
<evidence type="ECO:0000313" key="5">
    <source>
        <dbReference type="EMBL" id="MDA0177790.1"/>
    </source>
</evidence>
<dbReference type="SUPFAM" id="SSF110296">
    <property type="entry name" value="Oligoxyloglucan reducing end-specific cellobiohydrolase"/>
    <property type="match status" value="2"/>
</dbReference>
<dbReference type="EMBL" id="JAPFGC010000002">
    <property type="protein sequence ID" value="MDA0177790.1"/>
    <property type="molecule type" value="Genomic_DNA"/>
</dbReference>
<evidence type="ECO:0000259" key="4">
    <source>
        <dbReference type="Pfam" id="PF18962"/>
    </source>
</evidence>
<feature type="compositionally biased region" description="Polar residues" evidence="2">
    <location>
        <begin position="124"/>
        <end position="135"/>
    </location>
</feature>
<dbReference type="CDD" id="cd15482">
    <property type="entry name" value="Sialidase_non-viral"/>
    <property type="match status" value="1"/>
</dbReference>
<evidence type="ECO:0000313" key="6">
    <source>
        <dbReference type="Proteomes" id="UP001149142"/>
    </source>
</evidence>
<dbReference type="InterPro" id="IPR015943">
    <property type="entry name" value="WD40/YVTN_repeat-like_dom_sf"/>
</dbReference>
<feature type="compositionally biased region" description="Low complexity" evidence="2">
    <location>
        <begin position="104"/>
        <end position="116"/>
    </location>
</feature>
<comment type="caution">
    <text evidence="5">The sequence shown here is derived from an EMBL/GenBank/DDBJ whole genome shotgun (WGS) entry which is preliminary data.</text>
</comment>
<reference evidence="5" key="1">
    <citation type="submission" date="2022-11" db="EMBL/GenBank/DDBJ databases">
        <title>Refractory cell wall polysaccharides provide important carbon source for microbial heterotrophs in the hadal ocean.</title>
        <authorList>
            <person name="Zhu X."/>
        </authorList>
    </citation>
    <scope>NUCLEOTIDE SEQUENCE</scope>
    <source>
        <strain evidence="5">MTRN7</strain>
    </source>
</reference>
<dbReference type="PANTHER" id="PTHR43739:SF5">
    <property type="entry name" value="EXO-ALPHA-SIALIDASE"/>
    <property type="match status" value="1"/>
</dbReference>
<sequence length="1144" mass="124968">MKKIILLTLLLSITSVYSQFNQEAPWLKQLKASSENSKQQLTFNQIVNAFNDYWLDKDYTARGSGYKPFKRWESYWSNYVKQDGTLPTAKELWDTYLEVKNQSNSQRSNSISDASNWQPVGPFTHTNTGSWSSGQGRVNVIVKDPNNINTLYAGAPAGGIWKSTDSGSTWATTTDDLPQIGVSGIAVDYNNSDIIYIATGDDDAGDSYSVGVMKSTDGGQTWNTTGLNPGNSPTSMNDIYMHPTNSNILWVATNNGVFKTTDAGVTWSNQNSSGFSNGTAGFNITDIKINPSNPNTIYAVSANRFYRSLDGGESFNVVTSGLPFSNISRYVIDVTPANPNVVYVLASDNGYSFLGLYKSSNSGASFTTVANQATVGDIFESTQTWFDMAMAVSDTNENEVYTGVLNIWKTSDGGNTFTKLNNWSSPFSSTYTHADIHYLRFFDGELFAGTDGGFYKSDNAGTSFTDLTAGMQISQFYRIAVSKQTSTKMVGGLQDNGGHAYSNGQWKNYYGADGMETAIDPNNSNNYYGFTQSGGGLYYSTNAGSNLTGAIGAPTGENGNWITPLAMSNNGELFAGYSSLYKLVGSDWSAVSSSFGTNIDVLEIDEINPDNIYVATNSTLRKSTTNGITFSTINTFSSNITSIEVNNTDNSIVYVTTSGPLGQVFKSTDGGNNFTSITSGLPAVTKNIIKHQALHSKNPLFLGTSLGVYRYDDDTLTWQLFNNSLPNVSVRDLEINLNDNNITAATYGRGIWQSAIPFEVPMDDIKLVAVNGISQLIECNATLAPDVEVFNNGQNTITSIDFVYTIDGTPNSFTWTGTLASQTALTIALPSFTLDKGLHTFNVTSNIANDAFAQNNDSETVNIKSTSTGTTLVVNTFETPQEELLVYDEGASSQYWERGLASGTVLNAFVNSTNVYGTNLSGQYANNTKSYLVSECFDLTTLVAPILKFDLAFQLEQDWDIMYVEYSINQGQDWNVLGTALDTNWYNSDTTSGENGTCYNCPGAQWTGSNTIMTQYSYDLTAFNSETSFMYRFVFHSDQSVTQEGVIIDNPVIEGAPLSVSEFQNPSFNIYPNPSSGIFNIKTQVKDEFKITITDITGKVVLNKEKQLIDNTGIQINLSKYQTGIYMLSLQSKTSQIFKKLIVK</sequence>
<feature type="domain" description="Secretion system C-terminal sorting" evidence="4">
    <location>
        <begin position="1070"/>
        <end position="1143"/>
    </location>
</feature>
<dbReference type="InterPro" id="IPR026444">
    <property type="entry name" value="Secre_tail"/>
</dbReference>
<evidence type="ECO:0000256" key="2">
    <source>
        <dbReference type="SAM" id="MobiDB-lite"/>
    </source>
</evidence>
<dbReference type="PANTHER" id="PTHR43739">
    <property type="entry name" value="XYLOGLUCANASE (EUROFUNG)"/>
    <property type="match status" value="1"/>
</dbReference>
<dbReference type="Pfam" id="PF18962">
    <property type="entry name" value="Por_Secre_tail"/>
    <property type="match status" value="1"/>
</dbReference>
<dbReference type="NCBIfam" id="TIGR04183">
    <property type="entry name" value="Por_Secre_tail"/>
    <property type="match status" value="1"/>
</dbReference>
<name>A0ABT4S206_9FLAO</name>
<evidence type="ECO:0000256" key="3">
    <source>
        <dbReference type="SAM" id="SignalP"/>
    </source>
</evidence>
<keyword evidence="1 3" id="KW-0732">Signal</keyword>
<feature type="signal peptide" evidence="3">
    <location>
        <begin position="1"/>
        <end position="18"/>
    </location>
</feature>
<proteinExistence type="predicted"/>
<dbReference type="InterPro" id="IPR052025">
    <property type="entry name" value="Xyloglucanase_GH74"/>
</dbReference>
<dbReference type="Proteomes" id="UP001149142">
    <property type="component" value="Unassembled WGS sequence"/>
</dbReference>
<organism evidence="5 6">
    <name type="scientific">Mesoflavibacter profundi</name>
    <dbReference type="NCBI Taxonomy" id="2708110"/>
    <lineage>
        <taxon>Bacteria</taxon>
        <taxon>Pseudomonadati</taxon>
        <taxon>Bacteroidota</taxon>
        <taxon>Flavobacteriia</taxon>
        <taxon>Flavobacteriales</taxon>
        <taxon>Flavobacteriaceae</taxon>
        <taxon>Mesoflavibacter</taxon>
    </lineage>
</organism>